<evidence type="ECO:0000256" key="2">
    <source>
        <dbReference type="ARBA" id="ARBA00022448"/>
    </source>
</evidence>
<name>A0A4P8IDH2_9FIRM</name>
<dbReference type="GO" id="GO:0005524">
    <property type="term" value="F:ATP binding"/>
    <property type="evidence" value="ECO:0007669"/>
    <property type="project" value="UniProtKB-KW"/>
</dbReference>
<dbReference type="InterPro" id="IPR003439">
    <property type="entry name" value="ABC_transporter-like_ATP-bd"/>
</dbReference>
<evidence type="ECO:0000313" key="9">
    <source>
        <dbReference type="EMBL" id="QCP33803.1"/>
    </source>
</evidence>
<organism evidence="9 10">
    <name type="scientific">Anaerostipes rhamnosivorans</name>
    <dbReference type="NCBI Taxonomy" id="1229621"/>
    <lineage>
        <taxon>Bacteria</taxon>
        <taxon>Bacillati</taxon>
        <taxon>Bacillota</taxon>
        <taxon>Clostridia</taxon>
        <taxon>Lachnospirales</taxon>
        <taxon>Lachnospiraceae</taxon>
        <taxon>Anaerostipes</taxon>
    </lineage>
</organism>
<evidence type="ECO:0000256" key="4">
    <source>
        <dbReference type="ARBA" id="ARBA00022741"/>
    </source>
</evidence>
<evidence type="ECO:0000259" key="8">
    <source>
        <dbReference type="PROSITE" id="PS50893"/>
    </source>
</evidence>
<keyword evidence="10" id="KW-1185">Reference proteome</keyword>
<evidence type="ECO:0000256" key="7">
    <source>
        <dbReference type="ARBA" id="ARBA00023136"/>
    </source>
</evidence>
<evidence type="ECO:0000256" key="1">
    <source>
        <dbReference type="ARBA" id="ARBA00004236"/>
    </source>
</evidence>
<gene>
    <name evidence="9" type="ORF">AR1Y2_0349</name>
</gene>
<comment type="subcellular location">
    <subcellularLocation>
        <location evidence="1">Cell membrane</location>
    </subcellularLocation>
</comment>
<dbReference type="Pfam" id="PF00005">
    <property type="entry name" value="ABC_tran"/>
    <property type="match status" value="1"/>
</dbReference>
<dbReference type="KEGG" id="arf:AR1Y2_0349"/>
<dbReference type="OrthoDB" id="9804819at2"/>
<dbReference type="CDD" id="cd03230">
    <property type="entry name" value="ABC_DR_subfamily_A"/>
    <property type="match status" value="1"/>
</dbReference>
<dbReference type="PANTHER" id="PTHR42711">
    <property type="entry name" value="ABC TRANSPORTER ATP-BINDING PROTEIN"/>
    <property type="match status" value="1"/>
</dbReference>
<dbReference type="PANTHER" id="PTHR42711:SF13">
    <property type="entry name" value="ABC TRANSPORTER, ATP-BINDING PROTEIN"/>
    <property type="match status" value="1"/>
</dbReference>
<dbReference type="AlphaFoldDB" id="A0A4P8IDH2"/>
<dbReference type="Proteomes" id="UP000298653">
    <property type="component" value="Chromosome"/>
</dbReference>
<evidence type="ECO:0000256" key="3">
    <source>
        <dbReference type="ARBA" id="ARBA00022475"/>
    </source>
</evidence>
<keyword evidence="3" id="KW-1003">Cell membrane</keyword>
<dbReference type="InterPro" id="IPR003593">
    <property type="entry name" value="AAA+_ATPase"/>
</dbReference>
<dbReference type="EMBL" id="CP040058">
    <property type="protein sequence ID" value="QCP33803.1"/>
    <property type="molecule type" value="Genomic_DNA"/>
</dbReference>
<keyword evidence="7" id="KW-0472">Membrane</keyword>
<feature type="domain" description="ABC transporter" evidence="8">
    <location>
        <begin position="6"/>
        <end position="232"/>
    </location>
</feature>
<dbReference type="Gene3D" id="3.40.50.300">
    <property type="entry name" value="P-loop containing nucleotide triphosphate hydrolases"/>
    <property type="match status" value="1"/>
</dbReference>
<keyword evidence="6" id="KW-1278">Translocase</keyword>
<dbReference type="InterPro" id="IPR027417">
    <property type="entry name" value="P-loop_NTPase"/>
</dbReference>
<dbReference type="SUPFAM" id="SSF52540">
    <property type="entry name" value="P-loop containing nucleoside triphosphate hydrolases"/>
    <property type="match status" value="1"/>
</dbReference>
<reference evidence="9 10" key="1">
    <citation type="submission" date="2019-05" db="EMBL/GenBank/DDBJ databases">
        <title>Complete genome sequencing of Anaerostipes rhamnosivorans.</title>
        <authorList>
            <person name="Bui T.P.N."/>
            <person name="de Vos W.M."/>
        </authorList>
    </citation>
    <scope>NUCLEOTIDE SEQUENCE [LARGE SCALE GENOMIC DNA]</scope>
    <source>
        <strain evidence="9 10">1y2</strain>
    </source>
</reference>
<sequence>MNQDCITMEHVGIAFQDKKALSDVNIKVSEGEIFGFLGPSGAGKTTTIKLLSAQLTQYTGQISVMGMEPMKNVSALYQNIGILSDNSGFYEKMSVEENLKIFAEIYRLPKTRIPEVLEQLHLAGDEKKKAEKLSRGMKQRLLFARAILHKPKLLFLDEPTANLDPSTSEDVHNIIKDLNKNGTTVFLTTHDMEEADELCSRVAFLNEGSIKEVGVPEELKIKYAKDKVRVLYGDGTVKELPKDKESIASELSRTDKEIVTIHSVEPDLKTIFLDLTGRELA</sequence>
<evidence type="ECO:0000256" key="6">
    <source>
        <dbReference type="ARBA" id="ARBA00022967"/>
    </source>
</evidence>
<dbReference type="GO" id="GO:0016887">
    <property type="term" value="F:ATP hydrolysis activity"/>
    <property type="evidence" value="ECO:0007669"/>
    <property type="project" value="InterPro"/>
</dbReference>
<keyword evidence="5 9" id="KW-0067">ATP-binding</keyword>
<evidence type="ECO:0000313" key="10">
    <source>
        <dbReference type="Proteomes" id="UP000298653"/>
    </source>
</evidence>
<proteinExistence type="predicted"/>
<keyword evidence="2" id="KW-0813">Transport</keyword>
<dbReference type="GO" id="GO:0005886">
    <property type="term" value="C:plasma membrane"/>
    <property type="evidence" value="ECO:0007669"/>
    <property type="project" value="UniProtKB-SubCell"/>
</dbReference>
<keyword evidence="4" id="KW-0547">Nucleotide-binding</keyword>
<dbReference type="SMART" id="SM00382">
    <property type="entry name" value="AAA"/>
    <property type="match status" value="1"/>
</dbReference>
<dbReference type="InterPro" id="IPR050763">
    <property type="entry name" value="ABC_transporter_ATP-binding"/>
</dbReference>
<dbReference type="PROSITE" id="PS50893">
    <property type="entry name" value="ABC_TRANSPORTER_2"/>
    <property type="match status" value="1"/>
</dbReference>
<dbReference type="FunFam" id="3.40.50.300:FF:000589">
    <property type="entry name" value="ABC transporter, ATP-binding subunit"/>
    <property type="match status" value="1"/>
</dbReference>
<protein>
    <submittedName>
        <fullName evidence="9">ABC transporter, ATP-binding protein</fullName>
    </submittedName>
</protein>
<evidence type="ECO:0000256" key="5">
    <source>
        <dbReference type="ARBA" id="ARBA00022840"/>
    </source>
</evidence>
<accession>A0A4P8IDH2</accession>
<dbReference type="RefSeq" id="WP_137327429.1">
    <property type="nucleotide sequence ID" value="NZ_CP040058.1"/>
</dbReference>